<evidence type="ECO:0000313" key="2">
    <source>
        <dbReference type="Proteomes" id="UP001157502"/>
    </source>
</evidence>
<keyword evidence="2" id="KW-1185">Reference proteome</keyword>
<proteinExistence type="predicted"/>
<protein>
    <submittedName>
        <fullName evidence="1">Uncharacterized protein</fullName>
    </submittedName>
</protein>
<name>A0ACC2GTT4_DALPE</name>
<reference evidence="1" key="1">
    <citation type="submission" date="2021-05" db="EMBL/GenBank/DDBJ databases">
        <authorList>
            <person name="Pan Q."/>
            <person name="Jouanno E."/>
            <person name="Zahm M."/>
            <person name="Klopp C."/>
            <person name="Cabau C."/>
            <person name="Louis A."/>
            <person name="Berthelot C."/>
            <person name="Parey E."/>
            <person name="Roest Crollius H."/>
            <person name="Montfort J."/>
            <person name="Robinson-Rechavi M."/>
            <person name="Bouchez O."/>
            <person name="Lampietro C."/>
            <person name="Lopez Roques C."/>
            <person name="Donnadieu C."/>
            <person name="Postlethwait J."/>
            <person name="Bobe J."/>
            <person name="Dillon D."/>
            <person name="Chandos A."/>
            <person name="von Hippel F."/>
            <person name="Guiguen Y."/>
        </authorList>
    </citation>
    <scope>NUCLEOTIDE SEQUENCE</scope>
    <source>
        <strain evidence="1">YG-Jan2019</strain>
    </source>
</reference>
<dbReference type="EMBL" id="CM055736">
    <property type="protein sequence ID" value="KAJ8006833.1"/>
    <property type="molecule type" value="Genomic_DNA"/>
</dbReference>
<comment type="caution">
    <text evidence="1">The sequence shown here is derived from an EMBL/GenBank/DDBJ whole genome shotgun (WGS) entry which is preliminary data.</text>
</comment>
<accession>A0ACC2GTT4</accession>
<dbReference type="Proteomes" id="UP001157502">
    <property type="component" value="Chromosome 9"/>
</dbReference>
<evidence type="ECO:0000313" key="1">
    <source>
        <dbReference type="EMBL" id="KAJ8006833.1"/>
    </source>
</evidence>
<sequence>MQVDRLESKLPGISWPTFRQTLPAPAHNPKTHISPTFSPPPKPNRSITGPESSGAEEKHRGNPTSCLMTVRLNAFHMQWHSRHRKKTLVLFEETPLVYSPDGRLRAIFSKAFNRHLYASDCVLQKQPDIILNESTSAGFEKRLQDYNMRCGWSERSFFLSHRYDVIKISPSDELL</sequence>
<gene>
    <name evidence="1" type="ORF">DPEC_G00111330</name>
</gene>
<organism evidence="1 2">
    <name type="scientific">Dallia pectoralis</name>
    <name type="common">Alaska blackfish</name>
    <dbReference type="NCBI Taxonomy" id="75939"/>
    <lineage>
        <taxon>Eukaryota</taxon>
        <taxon>Metazoa</taxon>
        <taxon>Chordata</taxon>
        <taxon>Craniata</taxon>
        <taxon>Vertebrata</taxon>
        <taxon>Euteleostomi</taxon>
        <taxon>Actinopterygii</taxon>
        <taxon>Neopterygii</taxon>
        <taxon>Teleostei</taxon>
        <taxon>Protacanthopterygii</taxon>
        <taxon>Esociformes</taxon>
        <taxon>Umbridae</taxon>
        <taxon>Dallia</taxon>
    </lineage>
</organism>